<protein>
    <submittedName>
        <fullName evidence="1">Dipeptidyl aminopeptidase-like protein 6</fullName>
    </submittedName>
</protein>
<evidence type="ECO:0000313" key="1">
    <source>
        <dbReference type="EMBL" id="KAH8011255.1"/>
    </source>
</evidence>
<accession>A0ACB8FVS1</accession>
<comment type="caution">
    <text evidence="1">The sequence shown here is derived from an EMBL/GenBank/DDBJ whole genome shotgun (WGS) entry which is preliminary data.</text>
</comment>
<dbReference type="EMBL" id="CM037624">
    <property type="protein sequence ID" value="KAH8011255.1"/>
    <property type="molecule type" value="Genomic_DNA"/>
</dbReference>
<name>A0ACB8FVS1_9SAUR</name>
<evidence type="ECO:0000313" key="2">
    <source>
        <dbReference type="Proteomes" id="UP000827872"/>
    </source>
</evidence>
<dbReference type="Proteomes" id="UP000827872">
    <property type="component" value="Linkage Group LG11"/>
</dbReference>
<gene>
    <name evidence="1" type="primary">DPP6_2</name>
    <name evidence="1" type="ORF">K3G42_020815</name>
</gene>
<organism evidence="1 2">
    <name type="scientific">Sphaerodactylus townsendi</name>
    <dbReference type="NCBI Taxonomy" id="933632"/>
    <lineage>
        <taxon>Eukaryota</taxon>
        <taxon>Metazoa</taxon>
        <taxon>Chordata</taxon>
        <taxon>Craniata</taxon>
        <taxon>Vertebrata</taxon>
        <taxon>Euteleostomi</taxon>
        <taxon>Lepidosauria</taxon>
        <taxon>Squamata</taxon>
        <taxon>Bifurcata</taxon>
        <taxon>Gekkota</taxon>
        <taxon>Sphaerodactylidae</taxon>
        <taxon>Sphaerodactylus</taxon>
    </lineage>
</organism>
<reference evidence="1" key="1">
    <citation type="submission" date="2021-08" db="EMBL/GenBank/DDBJ databases">
        <title>The first chromosome-level gecko genome reveals the dynamic sex chromosomes of Neotropical dwarf geckos (Sphaerodactylidae: Sphaerodactylus).</title>
        <authorList>
            <person name="Pinto B.J."/>
            <person name="Keating S.E."/>
            <person name="Gamble T."/>
        </authorList>
    </citation>
    <scope>NUCLEOTIDE SEQUENCE</scope>
    <source>
        <strain evidence="1">TG3544</strain>
    </source>
</reference>
<keyword evidence="2" id="KW-1185">Reference proteome</keyword>
<proteinExistence type="predicted"/>
<sequence>MNEEPVFSKDGKKFFFVRAILQGGRGKFYHISMSSSQPNSSSDNLQTITSGDWDVTKILGYDERRQKIYFLSTEESPRKRQLYSTSLGDFNRICLSCDLINNCTYFSASFSPNMAYFLLTCEDILFLLLS</sequence>